<gene>
    <name evidence="4" type="ORF">BN1204_015750</name>
    <name evidence="3" type="ORF">NCLIV_015750</name>
</gene>
<accession>F0VDJ0</accession>
<reference evidence="4" key="4">
    <citation type="journal article" date="2015" name="PLoS ONE">
        <title>Comprehensive Evaluation of Toxoplasma gondii VEG and Neospora caninum LIV Genomes with Tachyzoite Stage Transcriptome and Proteome Defines Novel Transcript Features.</title>
        <authorList>
            <person name="Ramaprasad A."/>
            <person name="Mourier T."/>
            <person name="Naeem R."/>
            <person name="Malas T.B."/>
            <person name="Moussa E."/>
            <person name="Panigrahi A."/>
            <person name="Vermont S.J."/>
            <person name="Otto T.D."/>
            <person name="Wastling J."/>
            <person name="Pain A."/>
        </authorList>
    </citation>
    <scope>NUCLEOTIDE SEQUENCE</scope>
    <source>
        <strain evidence="4">Liverpool</strain>
    </source>
</reference>
<feature type="coiled-coil region" evidence="1">
    <location>
        <begin position="1268"/>
        <end position="1330"/>
    </location>
</feature>
<sequence length="1699" mass="179907">MDVQFRPGIAGGAQKSIPTQQMRLFIQQQRPAGRPVAVPNVLHEPRMAAQQCHAQTQNVLSFPGCTNVAGSFQAVYPQHPGFLGDHPSLPLRQPHATNFGAAYVPQAGTPDGQQANPYYYPRQHGHLLATANSGGSSDSSAIGPPVSTSAALAFGSPPSVVGVDGTRDVEGQKRANLENSWHYALHNKRHIQQATPTSGSNNVPMKGDSRTWMLPKFAQANGAQGAASPSVAYMQHGRVFVSHPQTAQQQQFQLQRQHQTQHRQTAVPRCEDPIMGGFLPIGTARPWRPAGVPSQRMEYTSRIREDSSVNGSSAARCEPSFAADPPRAHERIVSVTDQAECGDRLPQTEAAAYRRLRSSSALPRRPYAAASDAPPSGWGSSRRSMSSAGARPCVTVDGKSGWTGIQGDAGTPTEQSLSGHGPIGEPGAEALPSVTPPRTNVGTATGLRASGNSVAGESVLLAPEVAGTPAGNRKPLMNAQRIAGSRRPPPRTCASAGTINPRNVSNIGEKYKDRARNSSVERKCSRTETRKSLWEANGKTRPSPPAALLPRSGSAAPVTCSQTRRAKAPNSTLHGAPGGSRLRGIRGAHDQSSAKESEASSAENEMSEEDKPATAALSPAQNRLSMRSRAPLVPGRGVPRGMPRGQGDPRHSSDSRLQTYPTERVPTRRGPQALNKPEAGKHLRSCDRRSELSASHGRLPLGDKSDVEESDLGDSYARRRGYSLARRGTCSSPDSRLVSADWSCRSASRAATGARARPDAAAERSTRRPGFASALVNNSGTDSLRTRPGVGKGGILGTATSRRQPTGPAGSSGRFRARDVSTVLGGRRFGSGDSSSAAASRSTSSLESIVLPDLALSRDDETRSETYEKRSSALLQGSGTEEGRFYNSVCSSRCESGCDEPSFDEEEADLSGRGEVARGPFPGTEMVREELRKSTPTSDAPTQLLNAENKKTRGLTGDEAQERGLVTRIGPCGTVLPPFSSQEPNKVSVAANDGEASDQGAPPLDNLAMSERSTSASRGPCSASPRSISDASGPQSWEASSSHRSSGTTTPVVEGETLDGRPVAGVPRRAVGTVCEGLARQGLLGDAHLVTDCGPSFDREAPGFTGERREGNLDALTQAAHALMSSAGQVPAVQNCDRKFSGGPSSCAEAVAHQQPGVEERVYQGQAQADAPHAPGHQVNAVREPTAMSGSPRGAERSDQTGAHRRTPPEQGQVAPSAGRGPSVASAQEQQTGDLLALSAAEAAAGASPSPPRVAARVSTGGLPAGQLAHSEQLRQQMREKVEQQMLELQHAQLRQQWMERQQQMVEHARAEQKHVQQQAEQNAQTLQHQVFAQQAGPALVRVVSVQPGRTLAMSGPMNPQVGLERAGVQPAAEPVHTPHMGESAQSRSGHSSLRQLSGVHQASQRVVLRQAVSEQQLRRPTLSPARAAVPEQEQRRGYPPRMPPTEGEARSSDTAQAPSDQAAVAELQRRVQSVRQTNSVRAFYSNIDVQTPACAAGQVKEIHLDCHGGTDPLHPLRAPSTKGEPLAALARRYLHSQCLTASRCHPMGRQEHDEFVRELWVEKYRVQQDELRRNLALYQQGRPNGLLAAGINPSSAANALRVSESAFPSPAVSLVCPSPSAGAPLMARIGSNEAPRHVVTPHVGRTGGPPPLPVGLCAVPVGDRVGCAAVSPANMSRFVRTRPTVAHPAVAVGNHVAV</sequence>
<feature type="region of interest" description="Disordered" evidence="2">
    <location>
        <begin position="482"/>
        <end position="712"/>
    </location>
</feature>
<dbReference type="OrthoDB" id="330798at2759"/>
<feature type="region of interest" description="Disordered" evidence="2">
    <location>
        <begin position="899"/>
        <end position="965"/>
    </location>
</feature>
<feature type="compositionally biased region" description="Polar residues" evidence="2">
    <location>
        <begin position="934"/>
        <end position="946"/>
    </location>
</feature>
<keyword evidence="5" id="KW-1185">Reference proteome</keyword>
<protein>
    <submittedName>
        <fullName evidence="3">Uncharacterized protein</fullName>
    </submittedName>
</protein>
<dbReference type="OMA" id="LWEANTK"/>
<feature type="compositionally biased region" description="Basic and acidic residues" evidence="2">
    <location>
        <begin position="756"/>
        <end position="766"/>
    </location>
</feature>
<feature type="compositionally biased region" description="Polar residues" evidence="2">
    <location>
        <begin position="559"/>
        <end position="573"/>
    </location>
</feature>
<reference evidence="3" key="1">
    <citation type="submission" date="2011-02" db="EMBL/GenBank/DDBJ databases">
        <authorList>
            <person name="Aslett M."/>
        </authorList>
    </citation>
    <scope>NUCLEOTIDE SEQUENCE</scope>
    <source>
        <strain evidence="3">Liverpool</strain>
    </source>
</reference>
<feature type="compositionally biased region" description="Basic and acidic residues" evidence="2">
    <location>
        <begin position="587"/>
        <end position="598"/>
    </location>
</feature>
<evidence type="ECO:0000256" key="2">
    <source>
        <dbReference type="SAM" id="MobiDB-lite"/>
    </source>
</evidence>
<feature type="region of interest" description="Disordered" evidence="2">
    <location>
        <begin position="1367"/>
        <end position="1401"/>
    </location>
</feature>
<feature type="compositionally biased region" description="Low complexity" evidence="2">
    <location>
        <begin position="356"/>
        <end position="392"/>
    </location>
</feature>
<feature type="region of interest" description="Disordered" evidence="2">
    <location>
        <begin position="992"/>
        <end position="1064"/>
    </location>
</feature>
<evidence type="ECO:0000313" key="3">
    <source>
        <dbReference type="EMBL" id="CBZ51783.1"/>
    </source>
</evidence>
<reference evidence="3" key="2">
    <citation type="submission" date="2011-03" db="EMBL/GenBank/DDBJ databases">
        <title>Comparative genomics and transcriptomics of Neospora caninum and Toxoplasma gondii.</title>
        <authorList>
            <person name="Reid A.J."/>
            <person name="Sohal A."/>
            <person name="Harris D."/>
            <person name="Quail M."/>
            <person name="Sanders M."/>
            <person name="Berriman M."/>
            <person name="Wastling J.M."/>
            <person name="Pain A."/>
        </authorList>
    </citation>
    <scope>NUCLEOTIDE SEQUENCE</scope>
    <source>
        <strain evidence="3">Liverpool</strain>
    </source>
</reference>
<feature type="region of interest" description="Disordered" evidence="2">
    <location>
        <begin position="1413"/>
        <end position="1460"/>
    </location>
</feature>
<feature type="region of interest" description="Disordered" evidence="2">
    <location>
        <begin position="747"/>
        <end position="846"/>
    </location>
</feature>
<evidence type="ECO:0000313" key="5">
    <source>
        <dbReference type="Proteomes" id="UP000007494"/>
    </source>
</evidence>
<dbReference type="InParanoid" id="F0VDJ0"/>
<feature type="compositionally biased region" description="Low complexity" evidence="2">
    <location>
        <begin position="831"/>
        <end position="845"/>
    </location>
</feature>
<feature type="compositionally biased region" description="Basic and acidic residues" evidence="2">
    <location>
        <begin position="678"/>
        <end position="691"/>
    </location>
</feature>
<evidence type="ECO:0000313" key="4">
    <source>
        <dbReference type="EMBL" id="CEL65740.1"/>
    </source>
</evidence>
<reference evidence="5" key="3">
    <citation type="journal article" date="2012" name="PLoS Pathog.">
        <title>Comparative genomics of the apicomplexan parasites Toxoplasma gondii and Neospora caninum: Coccidia differing in host range and transmission strategy.</title>
        <authorList>
            <person name="Reid A.J."/>
            <person name="Vermont S.J."/>
            <person name="Cotton J.A."/>
            <person name="Harris D."/>
            <person name="Hill-Cawthorne G.A."/>
            <person name="Konen-Waisman S."/>
            <person name="Latham S.M."/>
            <person name="Mourier T."/>
            <person name="Norton R."/>
            <person name="Quail M.A."/>
            <person name="Sanders M."/>
            <person name="Shanmugam D."/>
            <person name="Sohal A."/>
            <person name="Wasmuth J.D."/>
            <person name="Brunk B."/>
            <person name="Grigg M.E."/>
            <person name="Howard J.C."/>
            <person name="Parkinson J."/>
            <person name="Roos D.S."/>
            <person name="Trees A.J."/>
            <person name="Berriman M."/>
            <person name="Pain A."/>
            <person name="Wastling J.M."/>
        </authorList>
    </citation>
    <scope>NUCLEOTIDE SEQUENCE [LARGE SCALE GENOMIC DNA]</scope>
    <source>
        <strain evidence="5">Liverpool</strain>
    </source>
</reference>
<feature type="region of interest" description="Disordered" evidence="2">
    <location>
        <begin position="1183"/>
        <end position="1232"/>
    </location>
</feature>
<feature type="compositionally biased region" description="Polar residues" evidence="2">
    <location>
        <begin position="1024"/>
        <end position="1051"/>
    </location>
</feature>
<feature type="region of interest" description="Disordered" evidence="2">
    <location>
        <begin position="286"/>
        <end position="325"/>
    </location>
</feature>
<dbReference type="EMBL" id="LN714480">
    <property type="protein sequence ID" value="CEL65740.1"/>
    <property type="molecule type" value="Genomic_DNA"/>
</dbReference>
<feature type="region of interest" description="Disordered" evidence="2">
    <location>
        <begin position="356"/>
        <end position="437"/>
    </location>
</feature>
<dbReference type="GeneID" id="13444334"/>
<feature type="compositionally biased region" description="Acidic residues" evidence="2">
    <location>
        <begin position="899"/>
        <end position="909"/>
    </location>
</feature>
<feature type="compositionally biased region" description="Basic and acidic residues" evidence="2">
    <location>
        <begin position="509"/>
        <end position="533"/>
    </location>
</feature>
<dbReference type="RefSeq" id="XP_003881816.1">
    <property type="nucleotide sequence ID" value="XM_003881767.1"/>
</dbReference>
<dbReference type="eggNOG" id="ENOG502QYAT">
    <property type="taxonomic scope" value="Eukaryota"/>
</dbReference>
<name>F0VDJ0_NEOCL</name>
<feature type="compositionally biased region" description="Low complexity" evidence="2">
    <location>
        <begin position="629"/>
        <end position="645"/>
    </location>
</feature>
<keyword evidence="1" id="KW-0175">Coiled coil</keyword>
<feature type="compositionally biased region" description="Polar residues" evidence="2">
    <location>
        <begin position="495"/>
        <end position="506"/>
    </location>
</feature>
<evidence type="ECO:0000256" key="1">
    <source>
        <dbReference type="SAM" id="Coils"/>
    </source>
</evidence>
<feature type="compositionally biased region" description="Polar residues" evidence="2">
    <location>
        <begin position="1384"/>
        <end position="1401"/>
    </location>
</feature>
<organism evidence="3 5">
    <name type="scientific">Neospora caninum (strain Liverpool)</name>
    <dbReference type="NCBI Taxonomy" id="572307"/>
    <lineage>
        <taxon>Eukaryota</taxon>
        <taxon>Sar</taxon>
        <taxon>Alveolata</taxon>
        <taxon>Apicomplexa</taxon>
        <taxon>Conoidasida</taxon>
        <taxon>Coccidia</taxon>
        <taxon>Eucoccidiorida</taxon>
        <taxon>Eimeriorina</taxon>
        <taxon>Sarcocystidae</taxon>
        <taxon>Neospora</taxon>
    </lineage>
</organism>
<dbReference type="Proteomes" id="UP000007494">
    <property type="component" value="Chromosome VI"/>
</dbReference>
<dbReference type="VEuPathDB" id="ToxoDB:NCLIV_015750"/>
<proteinExistence type="predicted"/>
<dbReference type="EMBL" id="FR823387">
    <property type="protein sequence ID" value="CBZ51783.1"/>
    <property type="molecule type" value="Genomic_DNA"/>
</dbReference>